<feature type="chain" id="PRO_5038357868" evidence="2">
    <location>
        <begin position="24"/>
        <end position="191"/>
    </location>
</feature>
<proteinExistence type="predicted"/>
<evidence type="ECO:0000313" key="4">
    <source>
        <dbReference type="EMBL" id="RKQ93741.1"/>
    </source>
</evidence>
<dbReference type="Gene3D" id="2.60.40.2230">
    <property type="entry name" value="Uncharacterised protein YcnI-like PF07987, DUF1775"/>
    <property type="match status" value="1"/>
</dbReference>
<feature type="domain" description="YncI copper-binding" evidence="3">
    <location>
        <begin position="24"/>
        <end position="148"/>
    </location>
</feature>
<dbReference type="AlphaFoldDB" id="A0A660LKG1"/>
<name>A0A660LKG1_9ACTN</name>
<comment type="caution">
    <text evidence="4">The sequence shown here is derived from an EMBL/GenBank/DDBJ whole genome shotgun (WGS) entry which is preliminary data.</text>
</comment>
<gene>
    <name evidence="4" type="ORF">C8N24_3612</name>
</gene>
<keyword evidence="1" id="KW-1133">Transmembrane helix</keyword>
<feature type="transmembrane region" description="Helical" evidence="1">
    <location>
        <begin position="162"/>
        <end position="183"/>
    </location>
</feature>
<dbReference type="RefSeq" id="WP_170179176.1">
    <property type="nucleotide sequence ID" value="NZ_RBIL01000001.1"/>
</dbReference>
<evidence type="ECO:0000313" key="5">
    <source>
        <dbReference type="Proteomes" id="UP000278962"/>
    </source>
</evidence>
<protein>
    <submittedName>
        <fullName evidence="4">Uncharacterized protein YcnI</fullName>
    </submittedName>
</protein>
<keyword evidence="1" id="KW-0812">Transmembrane</keyword>
<keyword evidence="5" id="KW-1185">Reference proteome</keyword>
<keyword evidence="1" id="KW-0472">Membrane</keyword>
<organism evidence="4 5">
    <name type="scientific">Solirubrobacter pauli</name>
    <dbReference type="NCBI Taxonomy" id="166793"/>
    <lineage>
        <taxon>Bacteria</taxon>
        <taxon>Bacillati</taxon>
        <taxon>Actinomycetota</taxon>
        <taxon>Thermoleophilia</taxon>
        <taxon>Solirubrobacterales</taxon>
        <taxon>Solirubrobacteraceae</taxon>
        <taxon>Solirubrobacter</taxon>
    </lineage>
</organism>
<evidence type="ECO:0000256" key="1">
    <source>
        <dbReference type="SAM" id="Phobius"/>
    </source>
</evidence>
<feature type="signal peptide" evidence="2">
    <location>
        <begin position="1"/>
        <end position="23"/>
    </location>
</feature>
<accession>A0A660LKG1</accession>
<reference evidence="4 5" key="1">
    <citation type="submission" date="2018-10" db="EMBL/GenBank/DDBJ databases">
        <title>Genomic Encyclopedia of Archaeal and Bacterial Type Strains, Phase II (KMG-II): from individual species to whole genera.</title>
        <authorList>
            <person name="Goeker M."/>
        </authorList>
    </citation>
    <scope>NUCLEOTIDE SEQUENCE [LARGE SCALE GENOMIC DNA]</scope>
    <source>
        <strain evidence="4 5">DSM 14954</strain>
    </source>
</reference>
<dbReference type="Pfam" id="PF07987">
    <property type="entry name" value="DUF1775"/>
    <property type="match status" value="1"/>
</dbReference>
<dbReference type="InterPro" id="IPR038507">
    <property type="entry name" value="YcnI-like_sf"/>
</dbReference>
<dbReference type="EMBL" id="RBIL01000001">
    <property type="protein sequence ID" value="RKQ93741.1"/>
    <property type="molecule type" value="Genomic_DNA"/>
</dbReference>
<evidence type="ECO:0000259" key="3">
    <source>
        <dbReference type="Pfam" id="PF07987"/>
    </source>
</evidence>
<evidence type="ECO:0000256" key="2">
    <source>
        <dbReference type="SAM" id="SignalP"/>
    </source>
</evidence>
<dbReference type="Proteomes" id="UP000278962">
    <property type="component" value="Unassembled WGS sequence"/>
</dbReference>
<keyword evidence="2" id="KW-0732">Signal</keyword>
<dbReference type="InterPro" id="IPR012533">
    <property type="entry name" value="YcnI-copper_dom"/>
</dbReference>
<sequence>MPRWLLSPLTVVAVLVLCASASAHPSLSPPLAEQGTSQTFTLAVPTEKEGVTTTQIELTPPEGFALEAFVPAAGWKRTTDQTGSGEDVIIRKATFTGGATPSGEAAVIQFVGHGAEAGDYAFRVRQTYSDGTVVAWTGGEGSETPAARVEVKAQIGGGSSSLAIIAFVIATVALVAGAIALLLQAGNRELA</sequence>